<keyword evidence="2" id="KW-1185">Reference proteome</keyword>
<accession>A0A8R7QR68</accession>
<organism evidence="1 2">
    <name type="scientific">Triticum urartu</name>
    <name type="common">Red wild einkorn</name>
    <name type="synonym">Crithodium urartu</name>
    <dbReference type="NCBI Taxonomy" id="4572"/>
    <lineage>
        <taxon>Eukaryota</taxon>
        <taxon>Viridiplantae</taxon>
        <taxon>Streptophyta</taxon>
        <taxon>Embryophyta</taxon>
        <taxon>Tracheophyta</taxon>
        <taxon>Spermatophyta</taxon>
        <taxon>Magnoliopsida</taxon>
        <taxon>Liliopsida</taxon>
        <taxon>Poales</taxon>
        <taxon>Poaceae</taxon>
        <taxon>BOP clade</taxon>
        <taxon>Pooideae</taxon>
        <taxon>Triticodae</taxon>
        <taxon>Triticeae</taxon>
        <taxon>Triticinae</taxon>
        <taxon>Triticum</taxon>
    </lineage>
</organism>
<reference evidence="2" key="1">
    <citation type="journal article" date="2013" name="Nature">
        <title>Draft genome of the wheat A-genome progenitor Triticum urartu.</title>
        <authorList>
            <person name="Ling H.Q."/>
            <person name="Zhao S."/>
            <person name="Liu D."/>
            <person name="Wang J."/>
            <person name="Sun H."/>
            <person name="Zhang C."/>
            <person name="Fan H."/>
            <person name="Li D."/>
            <person name="Dong L."/>
            <person name="Tao Y."/>
            <person name="Gao C."/>
            <person name="Wu H."/>
            <person name="Li Y."/>
            <person name="Cui Y."/>
            <person name="Guo X."/>
            <person name="Zheng S."/>
            <person name="Wang B."/>
            <person name="Yu K."/>
            <person name="Liang Q."/>
            <person name="Yang W."/>
            <person name="Lou X."/>
            <person name="Chen J."/>
            <person name="Feng M."/>
            <person name="Jian J."/>
            <person name="Zhang X."/>
            <person name="Luo G."/>
            <person name="Jiang Y."/>
            <person name="Liu J."/>
            <person name="Wang Z."/>
            <person name="Sha Y."/>
            <person name="Zhang B."/>
            <person name="Wu H."/>
            <person name="Tang D."/>
            <person name="Shen Q."/>
            <person name="Xue P."/>
            <person name="Zou S."/>
            <person name="Wang X."/>
            <person name="Liu X."/>
            <person name="Wang F."/>
            <person name="Yang Y."/>
            <person name="An X."/>
            <person name="Dong Z."/>
            <person name="Zhang K."/>
            <person name="Zhang X."/>
            <person name="Luo M.C."/>
            <person name="Dvorak J."/>
            <person name="Tong Y."/>
            <person name="Wang J."/>
            <person name="Yang H."/>
            <person name="Li Z."/>
            <person name="Wang D."/>
            <person name="Zhang A."/>
            <person name="Wang J."/>
        </authorList>
    </citation>
    <scope>NUCLEOTIDE SEQUENCE</scope>
    <source>
        <strain evidence="2">cv. G1812</strain>
    </source>
</reference>
<evidence type="ECO:0000313" key="1">
    <source>
        <dbReference type="EnsemblPlants" id="TuG1812G0600003258.01.T01.cds398070"/>
    </source>
</evidence>
<dbReference type="AlphaFoldDB" id="A0A8R7QR68"/>
<reference evidence="1" key="3">
    <citation type="submission" date="2022-06" db="UniProtKB">
        <authorList>
            <consortium name="EnsemblPlants"/>
        </authorList>
    </citation>
    <scope>IDENTIFICATION</scope>
</reference>
<proteinExistence type="predicted"/>
<dbReference type="EnsemblPlants" id="TuG1812G0600003258.01.T01">
    <property type="protein sequence ID" value="TuG1812G0600003258.01.T01.cds398070"/>
    <property type="gene ID" value="TuG1812G0600003258.01"/>
</dbReference>
<dbReference type="Gramene" id="TuG1812G0600003258.01.T01">
    <property type="protein sequence ID" value="TuG1812G0600003258.01.T01.cds398070"/>
    <property type="gene ID" value="TuG1812G0600003258.01"/>
</dbReference>
<dbReference type="Proteomes" id="UP000015106">
    <property type="component" value="Chromosome 6"/>
</dbReference>
<evidence type="ECO:0000313" key="2">
    <source>
        <dbReference type="Proteomes" id="UP000015106"/>
    </source>
</evidence>
<reference evidence="1" key="2">
    <citation type="submission" date="2018-03" db="EMBL/GenBank/DDBJ databases">
        <title>The Triticum urartu genome reveals the dynamic nature of wheat genome evolution.</title>
        <authorList>
            <person name="Ling H."/>
            <person name="Ma B."/>
            <person name="Shi X."/>
            <person name="Liu H."/>
            <person name="Dong L."/>
            <person name="Sun H."/>
            <person name="Cao Y."/>
            <person name="Gao Q."/>
            <person name="Zheng S."/>
            <person name="Li Y."/>
            <person name="Yu Y."/>
            <person name="Du H."/>
            <person name="Qi M."/>
            <person name="Li Y."/>
            <person name="Yu H."/>
            <person name="Cui Y."/>
            <person name="Wang N."/>
            <person name="Chen C."/>
            <person name="Wu H."/>
            <person name="Zhao Y."/>
            <person name="Zhang J."/>
            <person name="Li Y."/>
            <person name="Zhou W."/>
            <person name="Zhang B."/>
            <person name="Hu W."/>
            <person name="Eijk M."/>
            <person name="Tang J."/>
            <person name="Witsenboer H."/>
            <person name="Zhao S."/>
            <person name="Li Z."/>
            <person name="Zhang A."/>
            <person name="Wang D."/>
            <person name="Liang C."/>
        </authorList>
    </citation>
    <scope>NUCLEOTIDE SEQUENCE [LARGE SCALE GENOMIC DNA]</scope>
    <source>
        <strain evidence="1">cv. G1812</strain>
    </source>
</reference>
<sequence>MFPGWSYGEDQIVLFDDDVTNTEDATCGSHGRTRMMTMNLTTYCNLNT</sequence>
<name>A0A8R7QR68_TRIUA</name>
<protein>
    <submittedName>
        <fullName evidence="1">Uncharacterized protein</fullName>
    </submittedName>
</protein>